<proteinExistence type="predicted"/>
<evidence type="ECO:0000313" key="1">
    <source>
        <dbReference type="EMBL" id="SOS30362.1"/>
    </source>
</evidence>
<gene>
    <name evidence="1" type="ORF">PL963_P300084</name>
</gene>
<geneLocation type="plasmid" evidence="1 2">
    <name>PP3</name>
</geneLocation>
<organism evidence="1 2">
    <name type="scientific">Pseudomonas cerasi</name>
    <dbReference type="NCBI Taxonomy" id="1583341"/>
    <lineage>
        <taxon>Bacteria</taxon>
        <taxon>Pseudomonadati</taxon>
        <taxon>Pseudomonadota</taxon>
        <taxon>Gammaproteobacteria</taxon>
        <taxon>Pseudomonadales</taxon>
        <taxon>Pseudomonadaceae</taxon>
        <taxon>Pseudomonas</taxon>
    </lineage>
</organism>
<keyword evidence="1" id="KW-0614">Plasmid</keyword>
<evidence type="ECO:0000313" key="2">
    <source>
        <dbReference type="Proteomes" id="UP000239025"/>
    </source>
</evidence>
<dbReference type="EMBL" id="LT963398">
    <property type="protein sequence ID" value="SOS30362.1"/>
    <property type="molecule type" value="Genomic_DNA"/>
</dbReference>
<reference evidence="2" key="1">
    <citation type="submission" date="2017-11" db="EMBL/GenBank/DDBJ databases">
        <authorList>
            <person name="Blom J."/>
        </authorList>
    </citation>
    <scope>NUCLEOTIDE SEQUENCE [LARGE SCALE GENOMIC DNA]</scope>
    <source>
        <plasmid evidence="2">PP3</plasmid>
    </source>
</reference>
<dbReference type="RefSeq" id="WP_065348720.1">
    <property type="nucleotide sequence ID" value="NZ_LT222317.1"/>
</dbReference>
<keyword evidence="2" id="KW-1185">Reference proteome</keyword>
<name>A0A193SJL6_9PSED</name>
<accession>A0A193SJL6</accession>
<dbReference type="Proteomes" id="UP000239025">
    <property type="component" value="Plasmid PP3"/>
</dbReference>
<protein>
    <submittedName>
        <fullName evidence="1">Uncharacterized protein</fullName>
    </submittedName>
</protein>
<dbReference type="AlphaFoldDB" id="A0A193SJL6"/>
<sequence>MDAVTIERWIKNLGRQHSELVLEAVIPDLPLACLFIDDDGLQMEPENAIELHFDPRTMRFEEISFILHEPEPSPFETYKGELPWPFTIDMGRRQVWLAMGGEPISTYSGCPRRNDTYMLDPKYHPDAIVTFQYTVNHKVERLTFTVGDRAFWFG</sequence>